<reference evidence="21 22" key="1">
    <citation type="journal article" date="2015" name="Proc. Natl. Acad. Sci. U.S.A.">
        <title>The resurrection genome of Boea hygrometrica: A blueprint for survival of dehydration.</title>
        <authorList>
            <person name="Xiao L."/>
            <person name="Yang G."/>
            <person name="Zhang L."/>
            <person name="Yang X."/>
            <person name="Zhao S."/>
            <person name="Ji Z."/>
            <person name="Zhou Q."/>
            <person name="Hu M."/>
            <person name="Wang Y."/>
            <person name="Chen M."/>
            <person name="Xu Y."/>
            <person name="Jin H."/>
            <person name="Xiao X."/>
            <person name="Hu G."/>
            <person name="Bao F."/>
            <person name="Hu Y."/>
            <person name="Wan P."/>
            <person name="Li L."/>
            <person name="Deng X."/>
            <person name="Kuang T."/>
            <person name="Xiang C."/>
            <person name="Zhu J.K."/>
            <person name="Oliver M.J."/>
            <person name="He Y."/>
        </authorList>
    </citation>
    <scope>NUCLEOTIDE SEQUENCE [LARGE SCALE GENOMIC DNA]</scope>
    <source>
        <strain evidence="22">cv. XS01</strain>
    </source>
</reference>
<feature type="transmembrane region" description="Helical" evidence="19">
    <location>
        <begin position="738"/>
        <end position="757"/>
    </location>
</feature>
<accession>A0A2Z7CRW2</accession>
<dbReference type="SUPFAM" id="SSF56112">
    <property type="entry name" value="Protein kinase-like (PK-like)"/>
    <property type="match status" value="1"/>
</dbReference>
<keyword evidence="7 19" id="KW-0812">Transmembrane</keyword>
<evidence type="ECO:0000256" key="2">
    <source>
        <dbReference type="ARBA" id="ARBA00004479"/>
    </source>
</evidence>
<dbReference type="CDD" id="cd14066">
    <property type="entry name" value="STKc_IRAK"/>
    <property type="match status" value="1"/>
</dbReference>
<dbReference type="Gene3D" id="3.30.200.20">
    <property type="entry name" value="Phosphorylase Kinase, domain 1"/>
    <property type="match status" value="1"/>
</dbReference>
<feature type="binding site" evidence="18">
    <location>
        <position position="421"/>
    </location>
    <ligand>
        <name>ATP</name>
        <dbReference type="ChEBI" id="CHEBI:30616"/>
    </ligand>
</feature>
<keyword evidence="6" id="KW-0808">Transferase</keyword>
<comment type="catalytic activity">
    <reaction evidence="16">
        <text>L-threonyl-[protein] + ATP = O-phospho-L-threonyl-[protein] + ADP + H(+)</text>
        <dbReference type="Rhea" id="RHEA:46608"/>
        <dbReference type="Rhea" id="RHEA-COMP:11060"/>
        <dbReference type="Rhea" id="RHEA-COMP:11605"/>
        <dbReference type="ChEBI" id="CHEBI:15378"/>
        <dbReference type="ChEBI" id="CHEBI:30013"/>
        <dbReference type="ChEBI" id="CHEBI:30616"/>
        <dbReference type="ChEBI" id="CHEBI:61977"/>
        <dbReference type="ChEBI" id="CHEBI:456216"/>
        <dbReference type="EC" id="2.7.11.1"/>
    </reaction>
</comment>
<dbReference type="FunFam" id="1.10.510.10:FF:000287">
    <property type="entry name" value="probable LRR receptor-like serine/threonine-protein kinase RKF3"/>
    <property type="match status" value="1"/>
</dbReference>
<dbReference type="EC" id="2.7.11.1" evidence="3"/>
<evidence type="ECO:0000256" key="18">
    <source>
        <dbReference type="PROSITE-ProRule" id="PRU10141"/>
    </source>
</evidence>
<evidence type="ECO:0000256" key="11">
    <source>
        <dbReference type="ARBA" id="ARBA00022840"/>
    </source>
</evidence>
<keyword evidence="5" id="KW-0723">Serine/threonine-protein kinase</keyword>
<evidence type="ECO:0000256" key="8">
    <source>
        <dbReference type="ARBA" id="ARBA00022729"/>
    </source>
</evidence>
<evidence type="ECO:0000256" key="13">
    <source>
        <dbReference type="ARBA" id="ARBA00023136"/>
    </source>
</evidence>
<keyword evidence="15" id="KW-0325">Glycoprotein</keyword>
<evidence type="ECO:0000256" key="5">
    <source>
        <dbReference type="ARBA" id="ARBA00022527"/>
    </source>
</evidence>
<dbReference type="GO" id="GO:0004674">
    <property type="term" value="F:protein serine/threonine kinase activity"/>
    <property type="evidence" value="ECO:0007669"/>
    <property type="project" value="UniProtKB-KW"/>
</dbReference>
<feature type="transmembrane region" description="Helical" evidence="19">
    <location>
        <begin position="787"/>
        <end position="806"/>
    </location>
</feature>
<evidence type="ECO:0000256" key="1">
    <source>
        <dbReference type="ARBA" id="ARBA00004162"/>
    </source>
</evidence>
<dbReference type="InterPro" id="IPR008271">
    <property type="entry name" value="Ser/Thr_kinase_AS"/>
</dbReference>
<evidence type="ECO:0000256" key="4">
    <source>
        <dbReference type="ARBA" id="ARBA00022475"/>
    </source>
</evidence>
<keyword evidence="13 19" id="KW-0472">Membrane</keyword>
<dbReference type="EMBL" id="KQ992972">
    <property type="protein sequence ID" value="KZV49801.1"/>
    <property type="molecule type" value="Genomic_DNA"/>
</dbReference>
<keyword evidence="8" id="KW-0732">Signal</keyword>
<dbReference type="PROSITE" id="PS50011">
    <property type="entry name" value="PROTEIN_KINASE_DOM"/>
    <property type="match status" value="1"/>
</dbReference>
<dbReference type="GO" id="GO:0005886">
    <property type="term" value="C:plasma membrane"/>
    <property type="evidence" value="ECO:0007669"/>
    <property type="project" value="UniProtKB-SubCell"/>
</dbReference>
<evidence type="ECO:0000256" key="17">
    <source>
        <dbReference type="ARBA" id="ARBA00048679"/>
    </source>
</evidence>
<protein>
    <recommendedName>
        <fullName evidence="3">non-specific serine/threonine protein kinase</fullName>
        <ecNumber evidence="3">2.7.11.1</ecNumber>
    </recommendedName>
</protein>
<sequence>MKLWRCSAEHLAAPTRAPTVVAHYIMCIGTKMGLRYFGSPYPRIFMILNSSKWLIDLISLDFKSYAEQLQFRRDLMTNSPTGYAMCIMLLIGVSSAETPSSSITNSSAYCPLDLDYVLRIPWSVSDCRSNQNPNSNPAPLTPTNSSDPITGTGNCCQTLLSLYGIGISNHLKETSFFHLPNLSTSVSCLQNFQSRLTSMSLPSNLASLCLDPLQFVSSSNFCASIETTQDWSKKLGPSTVLDSACKPDLTDLTSCDSCVAAGFQVQKILTAIDGNVSHSRNCFYFAVLYAAGIVNQLGPESNGATSCIFGLSLVSNDGSSGGSHAALVFGVIGAVVGTILMSSLLGLYVWWSRIYRKRNDVGEEETGSITRRPTTVSIWYKMQELERATEKFSAKNFIGRGGFGMVYKGTLDDGTIVAVKKIIESDIQGNIEFCNEVEIISNLKHRNLVPLRGCCVTENGPGDSERYLVYDFMPNGNLEDHLFPVVDCGNWRPPLTWPQRKSIIMDVAKGLAYLHYGVKPAIFHRDIKATNILLDADMRARVADFGLAKQSREGESHLTTRVAGTHGYLAPEYALYGQLTEKSDVYSFGVVVLEIMCGRKALDLSSETPRAFLLTDWAWSHVKAGNIEKVIDTSLLKDEDSSNSNPVSIMARFVLVGILCAHVMVALRPTILDALKMLEGDVDVPTIPDRPTPLGHPNFSRHDVKSFSISPALSVLQLHSGDMLRVARLDQYSRMGRIVRSGFFFLILVTLGVLLSGHSVSAQSRGPKNVQVSLRAKWSGTPLLLEAGYALVLCFLPFLCLAYAAAAQKIQ</sequence>
<keyword evidence="14 21" id="KW-0675">Receptor</keyword>
<dbReference type="InterPro" id="IPR017441">
    <property type="entry name" value="Protein_kinase_ATP_BS"/>
</dbReference>
<dbReference type="InterPro" id="IPR000719">
    <property type="entry name" value="Prot_kinase_dom"/>
</dbReference>
<dbReference type="Proteomes" id="UP000250235">
    <property type="component" value="Unassembled WGS sequence"/>
</dbReference>
<evidence type="ECO:0000256" key="16">
    <source>
        <dbReference type="ARBA" id="ARBA00047899"/>
    </source>
</evidence>
<evidence type="ECO:0000256" key="6">
    <source>
        <dbReference type="ARBA" id="ARBA00022679"/>
    </source>
</evidence>
<evidence type="ECO:0000256" key="14">
    <source>
        <dbReference type="ARBA" id="ARBA00023170"/>
    </source>
</evidence>
<dbReference type="OrthoDB" id="122279at2759"/>
<comment type="catalytic activity">
    <reaction evidence="17">
        <text>L-seryl-[protein] + ATP = O-phospho-L-seryl-[protein] + ADP + H(+)</text>
        <dbReference type="Rhea" id="RHEA:17989"/>
        <dbReference type="Rhea" id="RHEA-COMP:9863"/>
        <dbReference type="Rhea" id="RHEA-COMP:11604"/>
        <dbReference type="ChEBI" id="CHEBI:15378"/>
        <dbReference type="ChEBI" id="CHEBI:29999"/>
        <dbReference type="ChEBI" id="CHEBI:30616"/>
        <dbReference type="ChEBI" id="CHEBI:83421"/>
        <dbReference type="ChEBI" id="CHEBI:456216"/>
        <dbReference type="EC" id="2.7.11.1"/>
    </reaction>
</comment>
<dbReference type="Pfam" id="PF00069">
    <property type="entry name" value="Pkinase"/>
    <property type="match status" value="1"/>
</dbReference>
<keyword evidence="9 18" id="KW-0547">Nucleotide-binding</keyword>
<evidence type="ECO:0000256" key="12">
    <source>
        <dbReference type="ARBA" id="ARBA00022989"/>
    </source>
</evidence>
<dbReference type="FunFam" id="3.30.200.20:FF:000542">
    <property type="entry name" value="Receptor-like serine/threonine-protein kinase At4g25390"/>
    <property type="match status" value="1"/>
</dbReference>
<feature type="domain" description="Protein kinase" evidence="20">
    <location>
        <begin position="392"/>
        <end position="654"/>
    </location>
</feature>
<keyword evidence="11 18" id="KW-0067">ATP-binding</keyword>
<feature type="transmembrane region" description="Helical" evidence="19">
    <location>
        <begin position="325"/>
        <end position="351"/>
    </location>
</feature>
<dbReference type="PROSITE" id="PS00107">
    <property type="entry name" value="PROTEIN_KINASE_ATP"/>
    <property type="match status" value="1"/>
</dbReference>
<gene>
    <name evidence="21" type="ORF">F511_23526</name>
</gene>
<name>A0A2Z7CRW2_9LAMI</name>
<dbReference type="InterPro" id="IPR011009">
    <property type="entry name" value="Kinase-like_dom_sf"/>
</dbReference>
<keyword evidence="4" id="KW-1003">Cell membrane</keyword>
<keyword evidence="12 19" id="KW-1133">Transmembrane helix</keyword>
<keyword evidence="10 21" id="KW-0418">Kinase</keyword>
<evidence type="ECO:0000313" key="21">
    <source>
        <dbReference type="EMBL" id="KZV49801.1"/>
    </source>
</evidence>
<dbReference type="PROSITE" id="PS00108">
    <property type="entry name" value="PROTEIN_KINASE_ST"/>
    <property type="match status" value="1"/>
</dbReference>
<proteinExistence type="predicted"/>
<dbReference type="PANTHER" id="PTHR47989:SF58">
    <property type="entry name" value="PROTEIN KINASE DOMAIN-CONTAINING PROTEIN"/>
    <property type="match status" value="1"/>
</dbReference>
<evidence type="ECO:0000256" key="10">
    <source>
        <dbReference type="ARBA" id="ARBA00022777"/>
    </source>
</evidence>
<keyword evidence="22" id="KW-1185">Reference proteome</keyword>
<dbReference type="SMART" id="SM00220">
    <property type="entry name" value="S_TKc"/>
    <property type="match status" value="1"/>
</dbReference>
<evidence type="ECO:0000256" key="3">
    <source>
        <dbReference type="ARBA" id="ARBA00012513"/>
    </source>
</evidence>
<evidence type="ECO:0000256" key="15">
    <source>
        <dbReference type="ARBA" id="ARBA00023180"/>
    </source>
</evidence>
<dbReference type="GO" id="GO:0005524">
    <property type="term" value="F:ATP binding"/>
    <property type="evidence" value="ECO:0007669"/>
    <property type="project" value="UniProtKB-UniRule"/>
</dbReference>
<evidence type="ECO:0000256" key="19">
    <source>
        <dbReference type="SAM" id="Phobius"/>
    </source>
</evidence>
<evidence type="ECO:0000256" key="7">
    <source>
        <dbReference type="ARBA" id="ARBA00022692"/>
    </source>
</evidence>
<dbReference type="Pfam" id="PF19160">
    <property type="entry name" value="SPARK"/>
    <property type="match status" value="1"/>
</dbReference>
<evidence type="ECO:0000259" key="20">
    <source>
        <dbReference type="PROSITE" id="PS50011"/>
    </source>
</evidence>
<evidence type="ECO:0000313" key="22">
    <source>
        <dbReference type="Proteomes" id="UP000250235"/>
    </source>
</evidence>
<organism evidence="21 22">
    <name type="scientific">Dorcoceras hygrometricum</name>
    <dbReference type="NCBI Taxonomy" id="472368"/>
    <lineage>
        <taxon>Eukaryota</taxon>
        <taxon>Viridiplantae</taxon>
        <taxon>Streptophyta</taxon>
        <taxon>Embryophyta</taxon>
        <taxon>Tracheophyta</taxon>
        <taxon>Spermatophyta</taxon>
        <taxon>Magnoliopsida</taxon>
        <taxon>eudicotyledons</taxon>
        <taxon>Gunneridae</taxon>
        <taxon>Pentapetalae</taxon>
        <taxon>asterids</taxon>
        <taxon>lamiids</taxon>
        <taxon>Lamiales</taxon>
        <taxon>Gesneriaceae</taxon>
        <taxon>Didymocarpoideae</taxon>
        <taxon>Trichosporeae</taxon>
        <taxon>Loxocarpinae</taxon>
        <taxon>Dorcoceras</taxon>
    </lineage>
</organism>
<comment type="subcellular location">
    <subcellularLocation>
        <location evidence="1">Cell membrane</location>
        <topology evidence="1">Single-pass membrane protein</topology>
    </subcellularLocation>
    <subcellularLocation>
        <location evidence="2">Membrane</location>
        <topology evidence="2">Single-pass type I membrane protein</topology>
    </subcellularLocation>
</comment>
<dbReference type="PANTHER" id="PTHR47989">
    <property type="entry name" value="OS01G0750732 PROTEIN"/>
    <property type="match status" value="1"/>
</dbReference>
<dbReference type="InterPro" id="IPR043891">
    <property type="entry name" value="SPARK"/>
</dbReference>
<evidence type="ECO:0000256" key="9">
    <source>
        <dbReference type="ARBA" id="ARBA00022741"/>
    </source>
</evidence>
<dbReference type="AlphaFoldDB" id="A0A2Z7CRW2"/>
<dbReference type="Gene3D" id="1.10.510.10">
    <property type="entry name" value="Transferase(Phosphotransferase) domain 1"/>
    <property type="match status" value="1"/>
</dbReference>